<dbReference type="Pfam" id="PF13185">
    <property type="entry name" value="GAF_2"/>
    <property type="match status" value="3"/>
</dbReference>
<keyword evidence="3" id="KW-0597">Phosphoprotein</keyword>
<evidence type="ECO:0000259" key="5">
    <source>
        <dbReference type="PROSITE" id="PS50109"/>
    </source>
</evidence>
<dbReference type="GO" id="GO:0000155">
    <property type="term" value="F:phosphorelay sensor kinase activity"/>
    <property type="evidence" value="ECO:0007669"/>
    <property type="project" value="InterPro"/>
</dbReference>
<dbReference type="InterPro" id="IPR005467">
    <property type="entry name" value="His_kinase_dom"/>
</dbReference>
<dbReference type="InterPro" id="IPR029016">
    <property type="entry name" value="GAF-like_dom_sf"/>
</dbReference>
<dbReference type="InterPro" id="IPR036097">
    <property type="entry name" value="HisK_dim/P_sf"/>
</dbReference>
<evidence type="ECO:0000256" key="3">
    <source>
        <dbReference type="ARBA" id="ARBA00022553"/>
    </source>
</evidence>
<dbReference type="AlphaFoldDB" id="A0A1C3VFH4"/>
<dbReference type="Gene3D" id="3.30.450.40">
    <property type="match status" value="5"/>
</dbReference>
<name>A0A1C3VFH4_9BRAD</name>
<dbReference type="Pfam" id="PF01590">
    <property type="entry name" value="GAF"/>
    <property type="match status" value="2"/>
</dbReference>
<dbReference type="InterPro" id="IPR003018">
    <property type="entry name" value="GAF"/>
</dbReference>
<dbReference type="SMART" id="SM00065">
    <property type="entry name" value="GAF"/>
    <property type="match status" value="5"/>
</dbReference>
<feature type="domain" description="Histidine kinase" evidence="5">
    <location>
        <begin position="940"/>
        <end position="1184"/>
    </location>
</feature>
<dbReference type="SMART" id="SM00388">
    <property type="entry name" value="HisKA"/>
    <property type="match status" value="1"/>
</dbReference>
<evidence type="ECO:0000256" key="4">
    <source>
        <dbReference type="SAM" id="Coils"/>
    </source>
</evidence>
<dbReference type="Pfam" id="PF02518">
    <property type="entry name" value="HATPase_c"/>
    <property type="match status" value="1"/>
</dbReference>
<dbReference type="InterPro" id="IPR003661">
    <property type="entry name" value="HisK_dim/P_dom"/>
</dbReference>
<sequence>MAALPQDVVADLQQENARLLAELRAAQDRETATADILKIIASSPSEVKPVFDAIARRANALLGGFSTTVFRFIDGNAHLAAFTPTNSAADEALMKMFPRPIADFESFARTEAGKVVPTPDTEALTNEIKFIARARGFRSMLFVPLATGGVVIGMISVTRAEPGAFAPHHVQLLQTFADQAVIAIENVRLFDEVQARTDDLRESLQQQTATADVLKVISRSAFDLQTVLDTLTESAASLCGADMAAIVRQDADGAYSHATRYNFSPEWAKVSAGVRLNAGRGSLVGRVLLCGKAVQIPDALVDPDYAYPEQQRAGGYRTLLGVPLLRSGETIGVLFLGRKTVNSFTDKQIDLVSTFADQAVIAIENVRLFDEVQAKTRDLAESLQQQTATADVLKVISRSTFDLQTVLDTLVDSAARLCEAEMAFIMRREGDEYQAGAAVGFSDDYIAFLQAHPIAPGRRTVTGRAVLERRPVQILDVAADPEYGLQESITIAGQRTALGVPLLRENEPIGAIVIARKRVQPFTEKQIELVATFADQAVIAIENARLLKELRERTEDLSESLRQQTATADVLKVISRSAFDLPNVLETLVSSAARLCGDPRAAIYLIRDGLLHLEASHNNPPEWVALRKSQPLAPSRDTPSGRAALTGRVDHVADLMKDPDFSRHDLARIGGYRATLNIPLIREGTSIGVLSLARPEPGPFTQRQIEIVQTFADQAVIAIGNVRLFEQLNESLERQTATSEVLEIISASSGALTPVFHKMLENATRICGAGFGTMNLYEEGGFRTVALHNAPQAYVDTRLYQNIRPHPASGLGTVEKSHQTVHIDDIRTQPPYIEGNPNVRALADLAGARTVVIVPMLKEDELIGTITIFRQEVKPFTDKQIELVSNFAHQGVIAIENARLLNELRERTMELSQSLEELRNTQDRLIQTEKLASLGQLTAGIAHEIKNPLNFVNNFAALSSELTDELGDALRSAGLGEAERQDIDALIHMLQGNLEKIVQHGTRADSIVKNMLLHSREGSGERRAAEINAILEESLNLAYHGARAEKAGFNITLERKLDPSAGALELYPQEITRVFLNLVSNGFYAASKQKEVVGDGFEPRLRATTTDLGGAVEIRIRDNGTGIPAEVREKIFNPFFTTKPAGEGTGLGLSICHDIIVKQHGGSIEVDTEPGEYTEFIITLPRTRAAPL</sequence>
<dbReference type="SMART" id="SM00387">
    <property type="entry name" value="HATPase_c"/>
    <property type="match status" value="1"/>
</dbReference>
<dbReference type="PANTHER" id="PTHR43065:SF42">
    <property type="entry name" value="TWO-COMPONENT SENSOR PPRA"/>
    <property type="match status" value="1"/>
</dbReference>
<dbReference type="Proteomes" id="UP000183174">
    <property type="component" value="Unassembled WGS sequence"/>
</dbReference>
<dbReference type="SUPFAM" id="SSF47384">
    <property type="entry name" value="Homodimeric domain of signal transducing histidine kinase"/>
    <property type="match status" value="1"/>
</dbReference>
<dbReference type="Gene3D" id="3.30.565.10">
    <property type="entry name" value="Histidine kinase-like ATPase, C-terminal domain"/>
    <property type="match status" value="1"/>
</dbReference>
<dbReference type="PANTHER" id="PTHR43065">
    <property type="entry name" value="SENSOR HISTIDINE KINASE"/>
    <property type="match status" value="1"/>
</dbReference>
<accession>A0A1C3VFH4</accession>
<evidence type="ECO:0000313" key="7">
    <source>
        <dbReference type="Proteomes" id="UP000183174"/>
    </source>
</evidence>
<protein>
    <recommendedName>
        <fullName evidence="2">histidine kinase</fullName>
        <ecNumber evidence="2">2.7.13.3</ecNumber>
    </recommendedName>
</protein>
<dbReference type="InterPro" id="IPR004358">
    <property type="entry name" value="Sig_transdc_His_kin-like_C"/>
</dbReference>
<comment type="catalytic activity">
    <reaction evidence="1">
        <text>ATP + protein L-histidine = ADP + protein N-phospho-L-histidine.</text>
        <dbReference type="EC" id="2.7.13.3"/>
    </reaction>
</comment>
<proteinExistence type="predicted"/>
<evidence type="ECO:0000313" key="6">
    <source>
        <dbReference type="EMBL" id="SCB26516.1"/>
    </source>
</evidence>
<dbReference type="PRINTS" id="PR00344">
    <property type="entry name" value="BCTRLSENSOR"/>
</dbReference>
<keyword evidence="4" id="KW-0175">Coiled coil</keyword>
<feature type="coiled-coil region" evidence="4">
    <location>
        <begin position="901"/>
        <end position="931"/>
    </location>
</feature>
<evidence type="ECO:0000256" key="2">
    <source>
        <dbReference type="ARBA" id="ARBA00012438"/>
    </source>
</evidence>
<dbReference type="PROSITE" id="PS50109">
    <property type="entry name" value="HIS_KIN"/>
    <property type="match status" value="1"/>
</dbReference>
<dbReference type="CDD" id="cd00082">
    <property type="entry name" value="HisKA"/>
    <property type="match status" value="1"/>
</dbReference>
<reference evidence="6 7" key="1">
    <citation type="submission" date="2016-08" db="EMBL/GenBank/DDBJ databases">
        <authorList>
            <person name="Seilhamer J.J."/>
        </authorList>
    </citation>
    <scope>NUCLEOTIDE SEQUENCE [LARGE SCALE GENOMIC DNA]</scope>
    <source>
        <strain evidence="6 7">CCBAU 10071</strain>
    </source>
</reference>
<dbReference type="SUPFAM" id="SSF55781">
    <property type="entry name" value="GAF domain-like"/>
    <property type="match status" value="5"/>
</dbReference>
<dbReference type="InterPro" id="IPR036890">
    <property type="entry name" value="HATPase_C_sf"/>
</dbReference>
<dbReference type="EC" id="2.7.13.3" evidence="2"/>
<dbReference type="SUPFAM" id="SSF55874">
    <property type="entry name" value="ATPase domain of HSP90 chaperone/DNA topoisomerase II/histidine kinase"/>
    <property type="match status" value="1"/>
</dbReference>
<dbReference type="EMBL" id="FMAE01000003">
    <property type="protein sequence ID" value="SCB26516.1"/>
    <property type="molecule type" value="Genomic_DNA"/>
</dbReference>
<dbReference type="Gene3D" id="1.10.287.130">
    <property type="match status" value="1"/>
</dbReference>
<gene>
    <name evidence="6" type="ORF">GA0061099_1003751</name>
</gene>
<evidence type="ECO:0000256" key="1">
    <source>
        <dbReference type="ARBA" id="ARBA00000085"/>
    </source>
</evidence>
<dbReference type="InterPro" id="IPR003594">
    <property type="entry name" value="HATPase_dom"/>
</dbReference>
<organism evidence="6 7">
    <name type="scientific">Bradyrhizobium yuanmingense</name>
    <dbReference type="NCBI Taxonomy" id="108015"/>
    <lineage>
        <taxon>Bacteria</taxon>
        <taxon>Pseudomonadati</taxon>
        <taxon>Pseudomonadota</taxon>
        <taxon>Alphaproteobacteria</taxon>
        <taxon>Hyphomicrobiales</taxon>
        <taxon>Nitrobacteraceae</taxon>
        <taxon>Bradyrhizobium</taxon>
    </lineage>
</organism>